<organism evidence="1 2">
    <name type="scientific">[Candida] arabinofermentans NRRL YB-2248</name>
    <dbReference type="NCBI Taxonomy" id="983967"/>
    <lineage>
        <taxon>Eukaryota</taxon>
        <taxon>Fungi</taxon>
        <taxon>Dikarya</taxon>
        <taxon>Ascomycota</taxon>
        <taxon>Saccharomycotina</taxon>
        <taxon>Pichiomycetes</taxon>
        <taxon>Pichiales</taxon>
        <taxon>Pichiaceae</taxon>
        <taxon>Ogataea</taxon>
        <taxon>Ogataea/Candida clade</taxon>
    </lineage>
</organism>
<dbReference type="AlphaFoldDB" id="A0A1E4T6N1"/>
<dbReference type="OrthoDB" id="4064185at2759"/>
<name>A0A1E4T6N1_9ASCO</name>
<dbReference type="Proteomes" id="UP000094801">
    <property type="component" value="Unassembled WGS sequence"/>
</dbReference>
<reference evidence="2" key="1">
    <citation type="submission" date="2016-04" db="EMBL/GenBank/DDBJ databases">
        <title>Comparative genomics of biotechnologically important yeasts.</title>
        <authorList>
            <consortium name="DOE Joint Genome Institute"/>
            <person name="Riley R."/>
            <person name="Haridas S."/>
            <person name="Wolfe K.H."/>
            <person name="Lopes M.R."/>
            <person name="Hittinger C.T."/>
            <person name="Goker M."/>
            <person name="Salamov A."/>
            <person name="Wisecaver J."/>
            <person name="Long T.M."/>
            <person name="Aerts A.L."/>
            <person name="Barry K."/>
            <person name="Choi C."/>
            <person name="Clum A."/>
            <person name="Coughlan A.Y."/>
            <person name="Deshpande S."/>
            <person name="Douglass A.P."/>
            <person name="Hanson S.J."/>
            <person name="Klenk H.-P."/>
            <person name="Labutti K."/>
            <person name="Lapidus A."/>
            <person name="Lindquist E."/>
            <person name="Lipzen A."/>
            <person name="Meier-Kolthoff J.P."/>
            <person name="Ohm R.A."/>
            <person name="Otillar R.P."/>
            <person name="Pangilinan J."/>
            <person name="Peng Y."/>
            <person name="Rokas A."/>
            <person name="Rosa C.A."/>
            <person name="Scheuner C."/>
            <person name="Sibirny A.A."/>
            <person name="Slot J.C."/>
            <person name="Stielow J.B."/>
            <person name="Sun H."/>
            <person name="Kurtzman C.P."/>
            <person name="Blackwell M."/>
            <person name="Grigoriev I.V."/>
            <person name="Jeffries T.W."/>
        </authorList>
    </citation>
    <scope>NUCLEOTIDE SEQUENCE [LARGE SCALE GENOMIC DNA]</scope>
    <source>
        <strain evidence="2">NRRL YB-2248</strain>
    </source>
</reference>
<accession>A0A1E4T6N1</accession>
<keyword evidence="2" id="KW-1185">Reference proteome</keyword>
<proteinExistence type="predicted"/>
<sequence>MKQYDDTTLGLPTRYSPNQLTSLLMMALRQGDYTRANEIMKFAKDHLIQFDAVEFNELVKATLSNTDDDGETAWKLLSDASGSLARYSYITYLNYMISDLNKVDFDKTDYIYRIAKKSVHPFDRNFWDYWHTSYFKYILRELSVKTAIKIFDCQTPSYQTPFKTMKDFKFELNPFTSRTDKVRLNLSNNARIFILRDIFQSAFKNYTRSSSSSSKSLEELQDITENFKQIGIWCFIRLKQAGLTESSIIIDLTRTINRKKRKHGFTNRRKRIRGSGSVSGNGLPDDFLKNVNELKSQIIRSSKSRSLNV</sequence>
<gene>
    <name evidence="1" type="ORF">CANARDRAFT_195190</name>
</gene>
<evidence type="ECO:0000313" key="1">
    <source>
        <dbReference type="EMBL" id="ODV87416.1"/>
    </source>
</evidence>
<dbReference type="EMBL" id="KV453848">
    <property type="protein sequence ID" value="ODV87416.1"/>
    <property type="molecule type" value="Genomic_DNA"/>
</dbReference>
<evidence type="ECO:0000313" key="2">
    <source>
        <dbReference type="Proteomes" id="UP000094801"/>
    </source>
</evidence>
<protein>
    <submittedName>
        <fullName evidence="1">Uncharacterized protein</fullName>
    </submittedName>
</protein>